<protein>
    <submittedName>
        <fullName evidence="4">DNA-processing protein DprA</fullName>
    </submittedName>
</protein>
<feature type="domain" description="Smf/DprA SLOG" evidence="2">
    <location>
        <begin position="82"/>
        <end position="291"/>
    </location>
</feature>
<evidence type="ECO:0000259" key="2">
    <source>
        <dbReference type="Pfam" id="PF02481"/>
    </source>
</evidence>
<feature type="domain" description="DprA winged helix" evidence="3">
    <location>
        <begin position="308"/>
        <end position="358"/>
    </location>
</feature>
<dbReference type="Gene3D" id="1.10.10.10">
    <property type="entry name" value="Winged helix-like DNA-binding domain superfamily/Winged helix DNA-binding domain"/>
    <property type="match status" value="1"/>
</dbReference>
<evidence type="ECO:0000313" key="5">
    <source>
        <dbReference type="Proteomes" id="UP000886780"/>
    </source>
</evidence>
<sequence>MVTEREREYLYLLCRIKGLGAVTIRRLREIYDSFESIYYIEETGREEDFPALHRVYARIREGRESREKILEEYHRMADRGIQFITSEDEEYPVRLKEIYDYPMGLCVKGRLPAKDSPAAAIVGARENTEYGRAMAEWYGRELSAAGVWVVSGLARGTDSAAHRGALQAGGRTAAVLGSGVEVCYPRENQALYREIGEKGCLISEFGPWDSPLAGNFPMRNRIISGMSDAVVVVEAREKSGSLITAALALDQGREVLAVPGRRTDPLSAGCNRLIKSGAQLTDTPGDVLELLRIQSGKLGGLQEKNGKGLAKKEKMVYSCLDLQPKFLDEIAGQSGLPVGECMGILLELEWKGYVVRTANQYYGKKL</sequence>
<reference evidence="4" key="1">
    <citation type="journal article" date="2021" name="PeerJ">
        <title>Extensive microbial diversity within the chicken gut microbiome revealed by metagenomics and culture.</title>
        <authorList>
            <person name="Gilroy R."/>
            <person name="Ravi A."/>
            <person name="Getino M."/>
            <person name="Pursley I."/>
            <person name="Horton D.L."/>
            <person name="Alikhan N.F."/>
            <person name="Baker D."/>
            <person name="Gharbi K."/>
            <person name="Hall N."/>
            <person name="Watson M."/>
            <person name="Adriaenssens E.M."/>
            <person name="Foster-Nyarko E."/>
            <person name="Jarju S."/>
            <person name="Secka A."/>
            <person name="Antonio M."/>
            <person name="Oren A."/>
            <person name="Chaudhuri R.R."/>
            <person name="La Ragione R."/>
            <person name="Hildebrand F."/>
            <person name="Pallen M.J."/>
        </authorList>
    </citation>
    <scope>NUCLEOTIDE SEQUENCE</scope>
    <source>
        <strain evidence="4">ChiGjej4B4-12881</strain>
    </source>
</reference>
<comment type="caution">
    <text evidence="4">The sequence shown here is derived from an EMBL/GenBank/DDBJ whole genome shotgun (WGS) entry which is preliminary data.</text>
</comment>
<dbReference type="InterPro" id="IPR041614">
    <property type="entry name" value="DprA_WH"/>
</dbReference>
<name>A0A9D1W4V0_9FIRM</name>
<reference evidence="4" key="2">
    <citation type="submission" date="2021-04" db="EMBL/GenBank/DDBJ databases">
        <authorList>
            <person name="Gilroy R."/>
        </authorList>
    </citation>
    <scope>NUCLEOTIDE SEQUENCE</scope>
    <source>
        <strain evidence="4">ChiGjej4B4-12881</strain>
    </source>
</reference>
<dbReference type="SUPFAM" id="SSF102405">
    <property type="entry name" value="MCP/YpsA-like"/>
    <property type="match status" value="1"/>
</dbReference>
<dbReference type="Proteomes" id="UP000886780">
    <property type="component" value="Unassembled WGS sequence"/>
</dbReference>
<dbReference type="PANTHER" id="PTHR43022">
    <property type="entry name" value="PROTEIN SMF"/>
    <property type="match status" value="1"/>
</dbReference>
<dbReference type="GO" id="GO:0009294">
    <property type="term" value="P:DNA-mediated transformation"/>
    <property type="evidence" value="ECO:0007669"/>
    <property type="project" value="InterPro"/>
</dbReference>
<evidence type="ECO:0000313" key="4">
    <source>
        <dbReference type="EMBL" id="HIX52350.1"/>
    </source>
</evidence>
<accession>A0A9D1W4V0</accession>
<organism evidence="4 5">
    <name type="scientific">Candidatus Lachnoclostridium stercoripullorum</name>
    <dbReference type="NCBI Taxonomy" id="2838635"/>
    <lineage>
        <taxon>Bacteria</taxon>
        <taxon>Bacillati</taxon>
        <taxon>Bacillota</taxon>
        <taxon>Clostridia</taxon>
        <taxon>Lachnospirales</taxon>
        <taxon>Lachnospiraceae</taxon>
    </lineage>
</organism>
<dbReference type="Gene3D" id="3.40.50.450">
    <property type="match status" value="1"/>
</dbReference>
<dbReference type="AlphaFoldDB" id="A0A9D1W4V0"/>
<dbReference type="InterPro" id="IPR036388">
    <property type="entry name" value="WH-like_DNA-bd_sf"/>
</dbReference>
<dbReference type="Pfam" id="PF02481">
    <property type="entry name" value="DNA_processg_A"/>
    <property type="match status" value="1"/>
</dbReference>
<proteinExistence type="inferred from homology"/>
<dbReference type="InterPro" id="IPR003488">
    <property type="entry name" value="DprA"/>
</dbReference>
<evidence type="ECO:0000256" key="1">
    <source>
        <dbReference type="ARBA" id="ARBA00006525"/>
    </source>
</evidence>
<evidence type="ECO:0000259" key="3">
    <source>
        <dbReference type="Pfam" id="PF17782"/>
    </source>
</evidence>
<gene>
    <name evidence="4" type="primary">dprA</name>
    <name evidence="4" type="ORF">IAA28_06060</name>
</gene>
<dbReference type="InterPro" id="IPR057666">
    <property type="entry name" value="DrpA_SLOG"/>
</dbReference>
<comment type="similarity">
    <text evidence="1">Belongs to the DprA/Smf family.</text>
</comment>
<dbReference type="EMBL" id="DXEU01000107">
    <property type="protein sequence ID" value="HIX52350.1"/>
    <property type="molecule type" value="Genomic_DNA"/>
</dbReference>
<dbReference type="Pfam" id="PF17782">
    <property type="entry name" value="WHD_DprA"/>
    <property type="match status" value="1"/>
</dbReference>
<dbReference type="NCBIfam" id="TIGR00732">
    <property type="entry name" value="dprA"/>
    <property type="match status" value="1"/>
</dbReference>
<dbReference type="PANTHER" id="PTHR43022:SF1">
    <property type="entry name" value="PROTEIN SMF"/>
    <property type="match status" value="1"/>
</dbReference>